<dbReference type="GeneID" id="303672916"/>
<name>A0A381F7U0_9FLAO</name>
<evidence type="ECO:0000313" key="3">
    <source>
        <dbReference type="Proteomes" id="UP000255231"/>
    </source>
</evidence>
<dbReference type="RefSeq" id="WP_115596399.1">
    <property type="nucleotide sequence ID" value="NZ_CP033929.1"/>
</dbReference>
<proteinExistence type="predicted"/>
<organism evidence="2 3">
    <name type="scientific">Chryseobacterium indoltheticum</name>
    <dbReference type="NCBI Taxonomy" id="254"/>
    <lineage>
        <taxon>Bacteria</taxon>
        <taxon>Pseudomonadati</taxon>
        <taxon>Bacteroidota</taxon>
        <taxon>Flavobacteriia</taxon>
        <taxon>Flavobacteriales</taxon>
        <taxon>Weeksellaceae</taxon>
        <taxon>Chryseobacterium group</taxon>
        <taxon>Chryseobacterium</taxon>
    </lineage>
</organism>
<dbReference type="AlphaFoldDB" id="A0A381F7U0"/>
<protein>
    <recommendedName>
        <fullName evidence="4">Transglycosylase SLT domain-containing protein</fullName>
    </recommendedName>
</protein>
<sequence length="773" mass="88808">MKIIKGNANPKAEEKNFYQLSDFIYNLENPLFGKKENEKYIWTLFKKVKNNWKQVSGNIKYGEKVPYTFGEKVVGIPFKIEVHIERKNLFNKNEKVLAATLIVTPRTKNESTIGRVILLNREKANVNTAKFNESLTAEARTSNLVGKEITFYLWEEGAPEDKKYQKPKTAQVDKYGIARVKFILSDYATPQTWMSFFTGDDNVTKKFFVTASYQLKKVTNKTPVTVTDEQQQQQQQQQQPETKKKQSGPIEKLTEIVLIGVEKTAELFDDKTKTPTSIGKAAKQESPSNCICKEQYKDLVWGGKVSCEFRKKVVQICAELWGESRKLEMANGLMAVMKVETWGSFKAHHREGFKSANDNSKDLTISSFHKDSGSKSSRAVGLIQFTQDALEGMNEFPKSTPATKGTQPRYDALNRLKLSYAQMGEIRQLDKVKKYFETAKSKIKTPEDIYLHVFAPEGVGKNDNYLLYTKGTDKYDNNKSVDKNNDGIQRKEILKRYYDSKNEGENYKTSEFSCGIISNNKDIKATDIVTYHIYYTGVIEKHIPRKIKSGYEQKYKYIFHDKENREHEICVTDWHITTRKLPNRRKVYSKPTHSKIISDKNVTEGQTRRRVIYENGDIAEYGSNNGDTFWRLYESTSEQNELVKMPDSVSYVNYSFSGTQRRYTGPSYFAGFLGALAITGLSISTTGSCFREGSCFPSQFHVNGESIDTIYFWNLGNDQKFIDSMKFFHFRERKAGNNPYFKKLKNVNDGGDLHDNHLHCGSFDESKIKVIKE</sequence>
<evidence type="ECO:0000256" key="1">
    <source>
        <dbReference type="SAM" id="MobiDB-lite"/>
    </source>
</evidence>
<dbReference type="EMBL" id="UFVS01000001">
    <property type="protein sequence ID" value="SUX42649.1"/>
    <property type="molecule type" value="Genomic_DNA"/>
</dbReference>
<evidence type="ECO:0000313" key="2">
    <source>
        <dbReference type="EMBL" id="SUX42649.1"/>
    </source>
</evidence>
<gene>
    <name evidence="2" type="ORF">NCTC13560_01471</name>
</gene>
<feature type="compositionally biased region" description="Low complexity" evidence="1">
    <location>
        <begin position="227"/>
        <end position="239"/>
    </location>
</feature>
<dbReference type="Proteomes" id="UP000255231">
    <property type="component" value="Unassembled WGS sequence"/>
</dbReference>
<accession>A0A381F7U0</accession>
<evidence type="ECO:0008006" key="4">
    <source>
        <dbReference type="Google" id="ProtNLM"/>
    </source>
</evidence>
<dbReference type="KEGG" id="cil:EG358_04330"/>
<reference evidence="2 3" key="1">
    <citation type="submission" date="2018-06" db="EMBL/GenBank/DDBJ databases">
        <authorList>
            <consortium name="Pathogen Informatics"/>
            <person name="Doyle S."/>
        </authorList>
    </citation>
    <scope>NUCLEOTIDE SEQUENCE [LARGE SCALE GENOMIC DNA]</scope>
    <source>
        <strain evidence="2 3">NCTC13560</strain>
    </source>
</reference>
<feature type="region of interest" description="Disordered" evidence="1">
    <location>
        <begin position="227"/>
        <end position="248"/>
    </location>
</feature>